<proteinExistence type="predicted"/>
<accession>A0A7R9HNG6</accession>
<name>A0A7R9HNG6_9NEOP</name>
<gene>
    <name evidence="1" type="ORF">TMSB3V08_LOCUS5607</name>
</gene>
<organism evidence="1">
    <name type="scientific">Timema monikensis</name>
    <dbReference type="NCBI Taxonomy" id="170555"/>
    <lineage>
        <taxon>Eukaryota</taxon>
        <taxon>Metazoa</taxon>
        <taxon>Ecdysozoa</taxon>
        <taxon>Arthropoda</taxon>
        <taxon>Hexapoda</taxon>
        <taxon>Insecta</taxon>
        <taxon>Pterygota</taxon>
        <taxon>Neoptera</taxon>
        <taxon>Polyneoptera</taxon>
        <taxon>Phasmatodea</taxon>
        <taxon>Timematodea</taxon>
        <taxon>Timematoidea</taxon>
        <taxon>Timematidae</taxon>
        <taxon>Timema</taxon>
    </lineage>
</organism>
<evidence type="ECO:0000313" key="1">
    <source>
        <dbReference type="EMBL" id="CAD7428816.1"/>
    </source>
</evidence>
<reference evidence="1" key="1">
    <citation type="submission" date="2020-11" db="EMBL/GenBank/DDBJ databases">
        <authorList>
            <person name="Tran Van P."/>
        </authorList>
    </citation>
    <scope>NUCLEOTIDE SEQUENCE</scope>
</reference>
<dbReference type="EMBL" id="OB793870">
    <property type="protein sequence ID" value="CAD7428816.1"/>
    <property type="molecule type" value="Genomic_DNA"/>
</dbReference>
<sequence>MRLNVLTRNVLTRSMLASTGGAQFCNSSSSWKIRDNCAILRRFTSSPSSLSGKATCTHQTHNIGILKPLHSLSAFRVTYLGHIDELGNDISPVLRHCPAEHHTLDPLGLQVVEHKRHLTGSLQVDLLLRNVVVPDGNLPDGMTDSGTVLRHGAISVTLMSTI</sequence>
<dbReference type="AlphaFoldDB" id="A0A7R9HNG6"/>
<protein>
    <submittedName>
        <fullName evidence="1">Uncharacterized protein</fullName>
    </submittedName>
</protein>